<dbReference type="HOGENOM" id="CLU_029120_3_0_1"/>
<name>N6TT85_DENPD</name>
<accession>N6TT85</accession>
<dbReference type="Proteomes" id="UP000019118">
    <property type="component" value="Unassembled WGS sequence"/>
</dbReference>
<dbReference type="GO" id="GO:0016279">
    <property type="term" value="F:protein-lysine N-methyltransferase activity"/>
    <property type="evidence" value="ECO:0007669"/>
    <property type="project" value="InterPro"/>
</dbReference>
<dbReference type="AlphaFoldDB" id="N6TT85"/>
<dbReference type="EnsemblMetazoa" id="XM_019914174.1">
    <property type="protein sequence ID" value="XP_019769733.1"/>
    <property type="gene ID" value="LOC109544132"/>
</dbReference>
<evidence type="ECO:0000313" key="3">
    <source>
        <dbReference type="EnsemblMetazoa" id="XP_019769733.1"/>
    </source>
</evidence>
<organism evidence="2">
    <name type="scientific">Dendroctonus ponderosae</name>
    <name type="common">Mountain pine beetle</name>
    <dbReference type="NCBI Taxonomy" id="77166"/>
    <lineage>
        <taxon>Eukaryota</taxon>
        <taxon>Metazoa</taxon>
        <taxon>Ecdysozoa</taxon>
        <taxon>Arthropoda</taxon>
        <taxon>Hexapoda</taxon>
        <taxon>Insecta</taxon>
        <taxon>Pterygota</taxon>
        <taxon>Neoptera</taxon>
        <taxon>Endopterygota</taxon>
        <taxon>Coleoptera</taxon>
        <taxon>Polyphaga</taxon>
        <taxon>Cucujiformia</taxon>
        <taxon>Curculionidae</taxon>
        <taxon>Scolytinae</taxon>
        <taxon>Dendroctonus</taxon>
    </lineage>
</organism>
<evidence type="ECO:0000256" key="1">
    <source>
        <dbReference type="SAM" id="MobiDB-lite"/>
    </source>
</evidence>
<dbReference type="PANTHER" id="PTHR13271:SF151">
    <property type="entry name" value="SET DOMAIN-CONTAINING PROTEIN 4"/>
    <property type="match status" value="1"/>
</dbReference>
<reference evidence="3" key="2">
    <citation type="submission" date="2024-08" db="UniProtKB">
        <authorList>
            <consortium name="EnsemblMetazoa"/>
        </authorList>
    </citation>
    <scope>IDENTIFICATION</scope>
</reference>
<feature type="region of interest" description="Disordered" evidence="1">
    <location>
        <begin position="1"/>
        <end position="22"/>
    </location>
</feature>
<feature type="non-terminal residue" evidence="2">
    <location>
        <position position="1"/>
    </location>
</feature>
<dbReference type="OMA" id="QMANGRW"/>
<dbReference type="EMBL" id="KB741264">
    <property type="protein sequence ID" value="ENN71551.1"/>
    <property type="molecule type" value="Genomic_DNA"/>
</dbReference>
<dbReference type="InterPro" id="IPR046341">
    <property type="entry name" value="SET_dom_sf"/>
</dbReference>
<dbReference type="PANTHER" id="PTHR13271">
    <property type="entry name" value="UNCHARACTERIZED PUTATIVE METHYLTRANSFERASE"/>
    <property type="match status" value="1"/>
</dbReference>
<proteinExistence type="predicted"/>
<dbReference type="Gene3D" id="3.90.1410.10">
    <property type="entry name" value="set domain protein methyltransferase, domain 1"/>
    <property type="match status" value="1"/>
</dbReference>
<dbReference type="InterPro" id="IPR044429">
    <property type="entry name" value="SETD4_SET"/>
</dbReference>
<sequence length="424" mass="49054">MGRTKRHRSKNRHQPNSLNLSNDPAAISLKQWLKSHEFADPLKLQLRSFAATGRGVTSTKSVRPLDVLMRIPFDLLITFDTIRKSKLVGLLTRPLSIQTLLALFLVKERHKGAQSEWKSYIDSLPYPEPGLPWMEHPDEIELYPEDLKYLARNLQGNFQECLESARKALAVDKGLEYLLEEPSLRWAYVLVNTRAVYVDPEYLMSKDSSNVELLADAPFLALCPYLDLINHHYLAKTKATVVSVEGRAFYELASLSGFKRYEQFFISYGAHSNEKLLMEYGFFIPGNLFDFVRISLQEILDSVAVSLDDRQYKYIKNYEFHADDLYVNENGASFVLKAILFVGSYPNIVDYASYIFSNRYPNDFEQVLSLSTRRLLEFKLAAYRKDVKILPKSNSEVMNDFLRYRVQFVERLLNLLDENKLCFS</sequence>
<evidence type="ECO:0008006" key="5">
    <source>
        <dbReference type="Google" id="ProtNLM"/>
    </source>
</evidence>
<evidence type="ECO:0000313" key="2">
    <source>
        <dbReference type="EMBL" id="ENN71551.1"/>
    </source>
</evidence>
<dbReference type="CDD" id="cd19177">
    <property type="entry name" value="SET_SETD4"/>
    <property type="match status" value="1"/>
</dbReference>
<keyword evidence="4" id="KW-1185">Reference proteome</keyword>
<dbReference type="InterPro" id="IPR050600">
    <property type="entry name" value="SETD3_SETD6_MTase"/>
</dbReference>
<evidence type="ECO:0000313" key="4">
    <source>
        <dbReference type="Proteomes" id="UP000019118"/>
    </source>
</evidence>
<protein>
    <recommendedName>
        <fullName evidence="5">SET domain-containing protein</fullName>
    </recommendedName>
</protein>
<gene>
    <name evidence="3" type="primary">109544132</name>
    <name evidence="2" type="ORF">YQE_11779</name>
</gene>
<dbReference type="SUPFAM" id="SSF82199">
    <property type="entry name" value="SET domain"/>
    <property type="match status" value="1"/>
</dbReference>
<dbReference type="OrthoDB" id="341421at2759"/>
<feature type="compositionally biased region" description="Basic residues" evidence="1">
    <location>
        <begin position="1"/>
        <end position="13"/>
    </location>
</feature>
<reference evidence="2 4" key="1">
    <citation type="journal article" date="2013" name="Genome Biol.">
        <title>Draft genome of the mountain pine beetle, Dendroctonus ponderosae Hopkins, a major forest pest.</title>
        <authorList>
            <person name="Keeling C.I."/>
            <person name="Yuen M.M."/>
            <person name="Liao N.Y."/>
            <person name="Docking T.R."/>
            <person name="Chan S.K."/>
            <person name="Taylor G.A."/>
            <person name="Palmquist D.L."/>
            <person name="Jackman S.D."/>
            <person name="Nguyen A."/>
            <person name="Li M."/>
            <person name="Henderson H."/>
            <person name="Janes J.K."/>
            <person name="Zhao Y."/>
            <person name="Pandoh P."/>
            <person name="Moore R."/>
            <person name="Sperling F.A."/>
            <person name="Huber D.P."/>
            <person name="Birol I."/>
            <person name="Jones S.J."/>
            <person name="Bohlmann J."/>
        </authorList>
    </citation>
    <scope>NUCLEOTIDE SEQUENCE</scope>
</reference>